<keyword evidence="1" id="KW-0472">Membrane</keyword>
<keyword evidence="1" id="KW-1133">Transmembrane helix</keyword>
<comment type="caution">
    <text evidence="2">The sequence shown here is derived from an EMBL/GenBank/DDBJ whole genome shotgun (WGS) entry which is preliminary data.</text>
</comment>
<dbReference type="EMBL" id="RBIL01000003">
    <property type="protein sequence ID" value="RKQ85013.1"/>
    <property type="molecule type" value="Genomic_DNA"/>
</dbReference>
<accession>A0A660KVI1</accession>
<evidence type="ECO:0000313" key="3">
    <source>
        <dbReference type="Proteomes" id="UP000278962"/>
    </source>
</evidence>
<keyword evidence="1" id="KW-0812">Transmembrane</keyword>
<dbReference type="Proteomes" id="UP000278962">
    <property type="component" value="Unassembled WGS sequence"/>
</dbReference>
<evidence type="ECO:0000256" key="1">
    <source>
        <dbReference type="SAM" id="Phobius"/>
    </source>
</evidence>
<name>A0A660KVI1_9ACTN</name>
<evidence type="ECO:0000313" key="2">
    <source>
        <dbReference type="EMBL" id="RKQ85013.1"/>
    </source>
</evidence>
<proteinExistence type="predicted"/>
<sequence>MDRKLARRNLRTAFYVSIVGLLFFCLTFVAAWIYIQ</sequence>
<gene>
    <name evidence="2" type="ORF">C8N24_6647</name>
</gene>
<keyword evidence="3" id="KW-1185">Reference proteome</keyword>
<organism evidence="2 3">
    <name type="scientific">Solirubrobacter pauli</name>
    <dbReference type="NCBI Taxonomy" id="166793"/>
    <lineage>
        <taxon>Bacteria</taxon>
        <taxon>Bacillati</taxon>
        <taxon>Actinomycetota</taxon>
        <taxon>Thermoleophilia</taxon>
        <taxon>Solirubrobacterales</taxon>
        <taxon>Solirubrobacteraceae</taxon>
        <taxon>Solirubrobacter</taxon>
    </lineage>
</organism>
<protein>
    <submittedName>
        <fullName evidence="2">Uncharacterized protein</fullName>
    </submittedName>
</protein>
<reference evidence="2 3" key="1">
    <citation type="submission" date="2018-10" db="EMBL/GenBank/DDBJ databases">
        <title>Genomic Encyclopedia of Archaeal and Bacterial Type Strains, Phase II (KMG-II): from individual species to whole genera.</title>
        <authorList>
            <person name="Goeker M."/>
        </authorList>
    </citation>
    <scope>NUCLEOTIDE SEQUENCE [LARGE SCALE GENOMIC DNA]</scope>
    <source>
        <strain evidence="2 3">DSM 14954</strain>
    </source>
</reference>
<dbReference type="AlphaFoldDB" id="A0A660KVI1"/>
<feature type="transmembrane region" description="Helical" evidence="1">
    <location>
        <begin position="12"/>
        <end position="35"/>
    </location>
</feature>